<feature type="compositionally biased region" description="Polar residues" evidence="1">
    <location>
        <begin position="28"/>
        <end position="37"/>
    </location>
</feature>
<organism evidence="4 5">
    <name type="scientific">Pseudobutyrivibrio ruminis</name>
    <dbReference type="NCBI Taxonomy" id="46206"/>
    <lineage>
        <taxon>Bacteria</taxon>
        <taxon>Bacillati</taxon>
        <taxon>Bacillota</taxon>
        <taxon>Clostridia</taxon>
        <taxon>Lachnospirales</taxon>
        <taxon>Lachnospiraceae</taxon>
        <taxon>Pseudobutyrivibrio</taxon>
    </lineage>
</organism>
<protein>
    <recommendedName>
        <fullName evidence="3">Bacterial Ig-like domain-containing protein</fullName>
    </recommendedName>
</protein>
<dbReference type="Proteomes" id="UP000225889">
    <property type="component" value="Unassembled WGS sequence"/>
</dbReference>
<proteinExistence type="predicted"/>
<dbReference type="PROSITE" id="PS51257">
    <property type="entry name" value="PROKAR_LIPOPROTEIN"/>
    <property type="match status" value="1"/>
</dbReference>
<evidence type="ECO:0000256" key="1">
    <source>
        <dbReference type="SAM" id="MobiDB-lite"/>
    </source>
</evidence>
<dbReference type="AlphaFoldDB" id="A0A2G3DZU3"/>
<sequence>MKKKSMALSAFIVFSLLMAGCGNQTLPVAEGNNNPEAESTEVVSEPSKEEFEADSVSATGPYGEISVSLPGDWDSEEAPVDSDKMMYGLYGLILKPQSASGGQIELFCSDSFGVCGTGLSEEETILGGDTAHIGTFDDHEHWDFITFNNGSPQIVAQHTDCSSWTDEMWDEAMEILDTMKFDTSKIAGGIGQYIPESEEDAIAVMMSVTDVTPSGLTVHFRQYDKRDTEELTYGQSYTLQVQNGDSWENVPMIIDNGAFTDEGYILPNEGEAEMVTDWEWLYGKLSPGTYRITKTISDSRAVGNNPLYFLTAQFYIAG</sequence>
<keyword evidence="2" id="KW-0732">Signal</keyword>
<dbReference type="Pfam" id="PF20251">
    <property type="entry name" value="Big_14"/>
    <property type="match status" value="1"/>
</dbReference>
<feature type="region of interest" description="Disordered" evidence="1">
    <location>
        <begin position="28"/>
        <end position="56"/>
    </location>
</feature>
<reference evidence="4 5" key="1">
    <citation type="submission" date="2017-10" db="EMBL/GenBank/DDBJ databases">
        <title>Resolving the taxonomy of Roseburia spp., Eubacterium rectale and Agathobacter spp. through phylogenomic analysis.</title>
        <authorList>
            <person name="Sheridan P.O."/>
            <person name="Walker A.W."/>
            <person name="Duncan S.H."/>
            <person name="Scott K.P."/>
            <person name="Toole P.W.O."/>
            <person name="Luis P."/>
            <person name="Flint H.J."/>
        </authorList>
    </citation>
    <scope>NUCLEOTIDE SEQUENCE [LARGE SCALE GENOMIC DNA]</scope>
    <source>
        <strain evidence="4 5">JK626</strain>
    </source>
</reference>
<dbReference type="EMBL" id="PDYF01000002">
    <property type="protein sequence ID" value="PHU36548.1"/>
    <property type="molecule type" value="Genomic_DNA"/>
</dbReference>
<evidence type="ECO:0000313" key="5">
    <source>
        <dbReference type="Proteomes" id="UP000225889"/>
    </source>
</evidence>
<reference evidence="4 5" key="2">
    <citation type="submission" date="2017-10" db="EMBL/GenBank/DDBJ databases">
        <authorList>
            <person name="Banno H."/>
            <person name="Chua N.-H."/>
        </authorList>
    </citation>
    <scope>NUCLEOTIDE SEQUENCE [LARGE SCALE GENOMIC DNA]</scope>
    <source>
        <strain evidence="4 5">JK626</strain>
    </source>
</reference>
<feature type="chain" id="PRO_5038982068" description="Bacterial Ig-like domain-containing protein" evidence="2">
    <location>
        <begin position="20"/>
        <end position="318"/>
    </location>
</feature>
<name>A0A2G3DZU3_9FIRM</name>
<evidence type="ECO:0000259" key="3">
    <source>
        <dbReference type="Pfam" id="PF20251"/>
    </source>
</evidence>
<feature type="signal peptide" evidence="2">
    <location>
        <begin position="1"/>
        <end position="19"/>
    </location>
</feature>
<gene>
    <name evidence="4" type="ORF">CSX01_00300</name>
</gene>
<dbReference type="RefSeq" id="WP_099391017.1">
    <property type="nucleotide sequence ID" value="NZ_PDYF01000002.1"/>
</dbReference>
<feature type="domain" description="Bacterial Ig-like" evidence="3">
    <location>
        <begin position="203"/>
        <end position="298"/>
    </location>
</feature>
<evidence type="ECO:0000313" key="4">
    <source>
        <dbReference type="EMBL" id="PHU36548.1"/>
    </source>
</evidence>
<dbReference type="InterPro" id="IPR046878">
    <property type="entry name" value="Big_14"/>
</dbReference>
<comment type="caution">
    <text evidence="4">The sequence shown here is derived from an EMBL/GenBank/DDBJ whole genome shotgun (WGS) entry which is preliminary data.</text>
</comment>
<accession>A0A2G3DZU3</accession>
<evidence type="ECO:0000256" key="2">
    <source>
        <dbReference type="SAM" id="SignalP"/>
    </source>
</evidence>